<dbReference type="InterPro" id="IPR014729">
    <property type="entry name" value="Rossmann-like_a/b/a_fold"/>
</dbReference>
<accession>A0A6N8JMI9</accession>
<dbReference type="CDD" id="cd01714">
    <property type="entry name" value="ETF_beta"/>
    <property type="match status" value="1"/>
</dbReference>
<dbReference type="Proteomes" id="UP000463388">
    <property type="component" value="Unassembled WGS sequence"/>
</dbReference>
<protein>
    <submittedName>
        <fullName evidence="4">Electron transfer flavoprotein subunit beta/FixA family protein</fullName>
    </submittedName>
</protein>
<organism evidence="4 5">
    <name type="scientific">Adlercreutzia mucosicola</name>
    <dbReference type="NCBI Taxonomy" id="580026"/>
    <lineage>
        <taxon>Bacteria</taxon>
        <taxon>Bacillati</taxon>
        <taxon>Actinomycetota</taxon>
        <taxon>Coriobacteriia</taxon>
        <taxon>Eggerthellales</taxon>
        <taxon>Eggerthellaceae</taxon>
        <taxon>Adlercreutzia</taxon>
    </lineage>
</organism>
<proteinExistence type="predicted"/>
<gene>
    <name evidence="4" type="ORF">GKZ27_00925</name>
</gene>
<reference evidence="4 5" key="1">
    <citation type="submission" date="2019-12" db="EMBL/GenBank/DDBJ databases">
        <title>Microbes associate with the intestines of laboratory mice.</title>
        <authorList>
            <person name="Navarre W."/>
            <person name="Wong E."/>
        </authorList>
    </citation>
    <scope>NUCLEOTIDE SEQUENCE [LARGE SCALE GENOMIC DNA]</scope>
    <source>
        <strain evidence="4 5">NM66_B29</strain>
    </source>
</reference>
<evidence type="ECO:0000259" key="3">
    <source>
        <dbReference type="SMART" id="SM00893"/>
    </source>
</evidence>
<dbReference type="OrthoDB" id="9804960at2"/>
<evidence type="ECO:0000256" key="1">
    <source>
        <dbReference type="ARBA" id="ARBA00011355"/>
    </source>
</evidence>
<dbReference type="InterPro" id="IPR012255">
    <property type="entry name" value="ETF_b"/>
</dbReference>
<dbReference type="RefSeq" id="WP_160344343.1">
    <property type="nucleotide sequence ID" value="NZ_WSRR01000001.1"/>
</dbReference>
<name>A0A6N8JMI9_9ACTN</name>
<sequence length="255" mass="26522">MDIVVCVKQVVDTEAALEVDAAGEVVTEGQTLVIDPYSEFAVERAVQLTEEVGGTVTLLCVGDEGCAATVRHGLAMGAHEAVILTDEAWRTRDAAVCAAQLAGAIEPLEPDMVMGGWKSGDTAAAQVMGRLGVLLNMPVATMATAVALEDGTARVVCEVDGGTEAAELPLPCVIAAQQGLAEPRYPSVRDVMQARRKKIEMRDAPAVEVPKGGGVRVVSRTLKPPRAGGRIVEGSVEEAVAATVRLLAEEAKVLA</sequence>
<dbReference type="Gene3D" id="3.40.50.620">
    <property type="entry name" value="HUPs"/>
    <property type="match status" value="1"/>
</dbReference>
<evidence type="ECO:0000313" key="5">
    <source>
        <dbReference type="Proteomes" id="UP000463388"/>
    </source>
</evidence>
<dbReference type="PIRSF" id="PIRSF000090">
    <property type="entry name" value="Beta-ETF"/>
    <property type="match status" value="1"/>
</dbReference>
<dbReference type="EMBL" id="WSRR01000001">
    <property type="protein sequence ID" value="MVX60040.1"/>
    <property type="molecule type" value="Genomic_DNA"/>
</dbReference>
<dbReference type="InterPro" id="IPR014730">
    <property type="entry name" value="ETF_a/b_N"/>
</dbReference>
<comment type="subunit">
    <text evidence="1">Heterodimer of an alpha and a beta subunit.</text>
</comment>
<dbReference type="InterPro" id="IPR033948">
    <property type="entry name" value="ETF_beta_N"/>
</dbReference>
<keyword evidence="5" id="KW-1185">Reference proteome</keyword>
<dbReference type="GO" id="GO:0009055">
    <property type="term" value="F:electron transfer activity"/>
    <property type="evidence" value="ECO:0007669"/>
    <property type="project" value="InterPro"/>
</dbReference>
<feature type="domain" description="Electron transfer flavoprotein alpha/beta-subunit N-terminal" evidence="3">
    <location>
        <begin position="22"/>
        <end position="211"/>
    </location>
</feature>
<comment type="function">
    <text evidence="2">The electron transfer flavoprotein serves as a specific electron acceptor for other dehydrogenases. It transfers the electrons to the main respiratory chain via ETF-ubiquinone oxidoreductase (ETF dehydrogenase).</text>
</comment>
<dbReference type="SMART" id="SM00893">
    <property type="entry name" value="ETF"/>
    <property type="match status" value="1"/>
</dbReference>
<evidence type="ECO:0000256" key="2">
    <source>
        <dbReference type="ARBA" id="ARBA00025649"/>
    </source>
</evidence>
<dbReference type="Pfam" id="PF01012">
    <property type="entry name" value="ETF"/>
    <property type="match status" value="1"/>
</dbReference>
<dbReference type="PANTHER" id="PTHR21294">
    <property type="entry name" value="ELECTRON TRANSFER FLAVOPROTEIN BETA-SUBUNIT"/>
    <property type="match status" value="1"/>
</dbReference>
<dbReference type="SUPFAM" id="SSF52402">
    <property type="entry name" value="Adenine nucleotide alpha hydrolases-like"/>
    <property type="match status" value="1"/>
</dbReference>
<comment type="caution">
    <text evidence="4">The sequence shown here is derived from an EMBL/GenBank/DDBJ whole genome shotgun (WGS) entry which is preliminary data.</text>
</comment>
<evidence type="ECO:0000313" key="4">
    <source>
        <dbReference type="EMBL" id="MVX60040.1"/>
    </source>
</evidence>
<dbReference type="AlphaFoldDB" id="A0A6N8JMI9"/>